<dbReference type="EMBL" id="CP108318">
    <property type="protein sequence ID" value="WTW66077.1"/>
    <property type="molecule type" value="Genomic_DNA"/>
</dbReference>
<name>A0AAU2VEY1_9ACTN</name>
<gene>
    <name evidence="4" type="ORF">OG549_38630</name>
</gene>
<dbReference type="InterPro" id="IPR051164">
    <property type="entry name" value="NmrA-like_oxidored"/>
</dbReference>
<feature type="domain" description="NmrA-like" evidence="3">
    <location>
        <begin position="10"/>
        <end position="258"/>
    </location>
</feature>
<organism evidence="4">
    <name type="scientific">Streptomyces sp. NBC_00003</name>
    <dbReference type="NCBI Taxonomy" id="2903608"/>
    <lineage>
        <taxon>Bacteria</taxon>
        <taxon>Bacillati</taxon>
        <taxon>Actinomycetota</taxon>
        <taxon>Actinomycetes</taxon>
        <taxon>Kitasatosporales</taxon>
        <taxon>Streptomycetaceae</taxon>
        <taxon>Streptomyces</taxon>
    </lineage>
</organism>
<reference evidence="4" key="1">
    <citation type="submission" date="2022-10" db="EMBL/GenBank/DDBJ databases">
        <title>The complete genomes of actinobacterial strains from the NBC collection.</title>
        <authorList>
            <person name="Joergensen T.S."/>
            <person name="Alvarez Arevalo M."/>
            <person name="Sterndorff E.B."/>
            <person name="Faurdal D."/>
            <person name="Vuksanovic O."/>
            <person name="Mourched A.-S."/>
            <person name="Charusanti P."/>
            <person name="Shaw S."/>
            <person name="Blin K."/>
            <person name="Weber T."/>
        </authorList>
    </citation>
    <scope>NUCLEOTIDE SEQUENCE</scope>
    <source>
        <strain evidence="4">NBC_00003</strain>
    </source>
</reference>
<protein>
    <submittedName>
        <fullName evidence="4">NmrA/HSCARG family protein</fullName>
    </submittedName>
</protein>
<accession>A0AAU2VEY1</accession>
<dbReference type="AlphaFoldDB" id="A0AAU2VEY1"/>
<dbReference type="CDD" id="cd05251">
    <property type="entry name" value="NmrA_like_SDR_a"/>
    <property type="match status" value="1"/>
</dbReference>
<dbReference type="SUPFAM" id="SSF51735">
    <property type="entry name" value="NAD(P)-binding Rossmann-fold domains"/>
    <property type="match status" value="1"/>
</dbReference>
<dbReference type="Gene3D" id="3.90.25.10">
    <property type="entry name" value="UDP-galactose 4-epimerase, domain 1"/>
    <property type="match status" value="1"/>
</dbReference>
<proteinExistence type="inferred from homology"/>
<sequence length="290" mass="31068">MSVNSDDVYVVFGATGKQGGAVARALLRRGHRVRTVVRDPRTIRANELAAAGAELAVGDMEDPLSLDAALKDAYGVFSVQTFTGPDGSAGEIRQGKAVASAAARAEVAHFVYSSVGGAERASGVEHFENKGRIEEHITALGLPATVLRPTMFIENFTGMGPVWQNGELTLTLALAPDTTLQMIATDDIGHLAAEAFAHPDDYRGRQIEIAGDELTGPQMADVFQQICGRPVRFRSQPLAELRALSEEAAVMFGWFDAHGFRADLPALRTIHPGLISLETWAAEHWAPPAQ</sequence>
<evidence type="ECO:0000256" key="2">
    <source>
        <dbReference type="ARBA" id="ARBA00022857"/>
    </source>
</evidence>
<evidence type="ECO:0000256" key="1">
    <source>
        <dbReference type="ARBA" id="ARBA00006328"/>
    </source>
</evidence>
<dbReference type="PANTHER" id="PTHR42748:SF7">
    <property type="entry name" value="NMRA LIKE REDOX SENSOR 1-RELATED"/>
    <property type="match status" value="1"/>
</dbReference>
<dbReference type="Gene3D" id="3.40.50.720">
    <property type="entry name" value="NAD(P)-binding Rossmann-like Domain"/>
    <property type="match status" value="1"/>
</dbReference>
<dbReference type="PANTHER" id="PTHR42748">
    <property type="entry name" value="NITROGEN METABOLITE REPRESSION PROTEIN NMRA FAMILY MEMBER"/>
    <property type="match status" value="1"/>
</dbReference>
<evidence type="ECO:0000313" key="4">
    <source>
        <dbReference type="EMBL" id="WTW66077.1"/>
    </source>
</evidence>
<dbReference type="InterPro" id="IPR008030">
    <property type="entry name" value="NmrA-like"/>
</dbReference>
<dbReference type="InterPro" id="IPR036291">
    <property type="entry name" value="NAD(P)-bd_dom_sf"/>
</dbReference>
<dbReference type="Pfam" id="PF05368">
    <property type="entry name" value="NmrA"/>
    <property type="match status" value="1"/>
</dbReference>
<evidence type="ECO:0000259" key="3">
    <source>
        <dbReference type="Pfam" id="PF05368"/>
    </source>
</evidence>
<keyword evidence="2" id="KW-0521">NADP</keyword>
<comment type="similarity">
    <text evidence="1">Belongs to the NmrA-type oxidoreductase family.</text>
</comment>